<comment type="caution">
    <text evidence="3">The sequence shown here is derived from an EMBL/GenBank/DDBJ whole genome shotgun (WGS) entry which is preliminary data.</text>
</comment>
<sequence length="269" mass="29118">MRCRLPGGASDTSKLWNLLKSGRSGQCEIPKSRFNADAFFNKDPDFPGSIHSTGGYFIEDDVRLFENAVFGINNLEASYMDAQQRQLLEVVFECFETAGATIQNLSGTNVGCYVANFTTDFVTMQAKGPESFHRYSATGFGPTILANRISHVFNLKGPSFVMDTACSSSLYALHTACQGLRLQECDAAVVAGANLVQSPESYIAMVKAGVLSASSTSHTFDSSADGYGRGEGIGALYLKRLSDAIRENDPIRGVIRGTAVNRQVVQLHR</sequence>
<dbReference type="SMART" id="SM00825">
    <property type="entry name" value="PKS_KS"/>
    <property type="match status" value="1"/>
</dbReference>
<dbReference type="PROSITE" id="PS00606">
    <property type="entry name" value="KS3_1"/>
    <property type="match status" value="1"/>
</dbReference>
<dbReference type="InterPro" id="IPR014030">
    <property type="entry name" value="Ketoacyl_synth_N"/>
</dbReference>
<accession>A0A8H6FPU1</accession>
<gene>
    <name evidence="3" type="ORF">HO173_009347</name>
</gene>
<dbReference type="CDD" id="cd00833">
    <property type="entry name" value="PKS"/>
    <property type="match status" value="1"/>
</dbReference>
<dbReference type="GO" id="GO:0044550">
    <property type="term" value="P:secondary metabolite biosynthetic process"/>
    <property type="evidence" value="ECO:0007669"/>
    <property type="project" value="TreeGrafter"/>
</dbReference>
<dbReference type="Pfam" id="PF00109">
    <property type="entry name" value="ketoacyl-synt"/>
    <property type="match status" value="1"/>
</dbReference>
<dbReference type="OrthoDB" id="329835at2759"/>
<dbReference type="GO" id="GO:0004315">
    <property type="term" value="F:3-oxoacyl-[acyl-carrier-protein] synthase activity"/>
    <property type="evidence" value="ECO:0007669"/>
    <property type="project" value="InterPro"/>
</dbReference>
<reference evidence="3 4" key="1">
    <citation type="journal article" date="2020" name="Genomics">
        <title>Complete, high-quality genomes from long-read metagenomic sequencing of two wolf lichen thalli reveals enigmatic genome architecture.</title>
        <authorList>
            <person name="McKenzie S.K."/>
            <person name="Walston R.F."/>
            <person name="Allen J.L."/>
        </authorList>
    </citation>
    <scope>NUCLEOTIDE SEQUENCE [LARGE SCALE GENOMIC DNA]</scope>
    <source>
        <strain evidence="3">WasteWater2</strain>
    </source>
</reference>
<evidence type="ECO:0000313" key="3">
    <source>
        <dbReference type="EMBL" id="KAF6232467.1"/>
    </source>
</evidence>
<keyword evidence="4" id="KW-1185">Reference proteome</keyword>
<protein>
    <recommendedName>
        <fullName evidence="2">Ketosynthase family 3 (KS3) domain-containing protein</fullName>
    </recommendedName>
</protein>
<evidence type="ECO:0000259" key="2">
    <source>
        <dbReference type="PROSITE" id="PS52004"/>
    </source>
</evidence>
<dbReference type="RefSeq" id="XP_037161894.1">
    <property type="nucleotide sequence ID" value="XM_037311237.1"/>
</dbReference>
<dbReference type="SUPFAM" id="SSF53901">
    <property type="entry name" value="Thiolase-like"/>
    <property type="match status" value="1"/>
</dbReference>
<dbReference type="GO" id="GO:0004312">
    <property type="term" value="F:fatty acid synthase activity"/>
    <property type="evidence" value="ECO:0007669"/>
    <property type="project" value="TreeGrafter"/>
</dbReference>
<dbReference type="EMBL" id="JACCJC010000048">
    <property type="protein sequence ID" value="KAF6232467.1"/>
    <property type="molecule type" value="Genomic_DNA"/>
</dbReference>
<dbReference type="Proteomes" id="UP000578531">
    <property type="component" value="Unassembled WGS sequence"/>
</dbReference>
<dbReference type="InterPro" id="IPR016039">
    <property type="entry name" value="Thiolase-like"/>
</dbReference>
<dbReference type="GO" id="GO:0006633">
    <property type="term" value="P:fatty acid biosynthetic process"/>
    <property type="evidence" value="ECO:0007669"/>
    <property type="project" value="InterPro"/>
</dbReference>
<dbReference type="PANTHER" id="PTHR43775">
    <property type="entry name" value="FATTY ACID SYNTHASE"/>
    <property type="match status" value="1"/>
</dbReference>
<dbReference type="InterPro" id="IPR020841">
    <property type="entry name" value="PKS_Beta-ketoAc_synthase_dom"/>
</dbReference>
<dbReference type="AlphaFoldDB" id="A0A8H6FPU1"/>
<dbReference type="InterPro" id="IPR018201">
    <property type="entry name" value="Ketoacyl_synth_AS"/>
</dbReference>
<feature type="domain" description="Ketosynthase family 3 (KS3)" evidence="2">
    <location>
        <begin position="1"/>
        <end position="269"/>
    </location>
</feature>
<dbReference type="Gene3D" id="3.40.47.10">
    <property type="match status" value="1"/>
</dbReference>
<name>A0A8H6FPU1_9LECA</name>
<dbReference type="PANTHER" id="PTHR43775:SF50">
    <property type="entry name" value="HIGHLY REDUCING POLYKETIDE SYNTHASE SRDA"/>
    <property type="match status" value="1"/>
</dbReference>
<dbReference type="GeneID" id="59290998"/>
<evidence type="ECO:0000313" key="4">
    <source>
        <dbReference type="Proteomes" id="UP000578531"/>
    </source>
</evidence>
<dbReference type="InterPro" id="IPR050091">
    <property type="entry name" value="PKS_NRPS_Biosynth_Enz"/>
</dbReference>
<evidence type="ECO:0000256" key="1">
    <source>
        <dbReference type="ARBA" id="ARBA00022679"/>
    </source>
</evidence>
<dbReference type="PROSITE" id="PS52004">
    <property type="entry name" value="KS3_2"/>
    <property type="match status" value="1"/>
</dbReference>
<proteinExistence type="predicted"/>
<keyword evidence="1" id="KW-0808">Transferase</keyword>
<organism evidence="3 4">
    <name type="scientific">Letharia columbiana</name>
    <dbReference type="NCBI Taxonomy" id="112416"/>
    <lineage>
        <taxon>Eukaryota</taxon>
        <taxon>Fungi</taxon>
        <taxon>Dikarya</taxon>
        <taxon>Ascomycota</taxon>
        <taxon>Pezizomycotina</taxon>
        <taxon>Lecanoromycetes</taxon>
        <taxon>OSLEUM clade</taxon>
        <taxon>Lecanoromycetidae</taxon>
        <taxon>Lecanorales</taxon>
        <taxon>Lecanorineae</taxon>
        <taxon>Parmeliaceae</taxon>
        <taxon>Letharia</taxon>
    </lineage>
</organism>